<evidence type="ECO:0000259" key="3">
    <source>
        <dbReference type="Pfam" id="PF00534"/>
    </source>
</evidence>
<protein>
    <submittedName>
        <fullName evidence="4">Glycosyltransferase family 1 protein</fullName>
    </submittedName>
</protein>
<organism evidence="4 5">
    <name type="scientific">Rubrivivax rivuli</name>
    <dbReference type="NCBI Taxonomy" id="1862385"/>
    <lineage>
        <taxon>Bacteria</taxon>
        <taxon>Pseudomonadati</taxon>
        <taxon>Pseudomonadota</taxon>
        <taxon>Betaproteobacteria</taxon>
        <taxon>Burkholderiales</taxon>
        <taxon>Sphaerotilaceae</taxon>
        <taxon>Rubrivivax</taxon>
    </lineage>
</organism>
<feature type="domain" description="Glycosyl transferase family 1" evidence="3">
    <location>
        <begin position="253"/>
        <end position="308"/>
    </location>
</feature>
<accession>A0A437RHB5</accession>
<comment type="caution">
    <text evidence="4">The sequence shown here is derived from an EMBL/GenBank/DDBJ whole genome shotgun (WGS) entry which is preliminary data.</text>
</comment>
<dbReference type="Proteomes" id="UP000285575">
    <property type="component" value="Unassembled WGS sequence"/>
</dbReference>
<evidence type="ECO:0000313" key="5">
    <source>
        <dbReference type="Proteomes" id="UP000285575"/>
    </source>
</evidence>
<sequence length="385" mass="41551">MKLLALAGDITALVAQIRVASPLQALADADGHTLALRSFHDCTRADLAAADVLVVQRGLNARAWRLQRWMRQRGGAVVYDIDDLLTELPPHISNQSAVAAQLQWLPRCLAESDALSVSTARLKQMLAERLALPPAVVVANHALPPDGQPLPEQKAGPVSLLLASTENLAVEALFPALRAVQQAQPELQIVVVGPPGAAFEAAGLQVQRHPLMPRAAFLDFARNLPNPVGVVPLEDSRFAAGKSAVKWLYYAGIGVPTLCSAVSPYAEVLAHGHNGWLVPNTAAAWEAALRQVMADPAARQRVAQTARDEVQHRHGLDLTLVAWRQVIALARQQRDEKPPPAPTLGERLNDWGAALAESSLGRLRAFNRARLAQRQLKKQARSKAP</sequence>
<dbReference type="RefSeq" id="WP_128228533.1">
    <property type="nucleotide sequence ID" value="NZ_SACR01000003.1"/>
</dbReference>
<dbReference type="SUPFAM" id="SSF53756">
    <property type="entry name" value="UDP-Glycosyltransferase/glycogen phosphorylase"/>
    <property type="match status" value="1"/>
</dbReference>
<dbReference type="EMBL" id="SACR01000003">
    <property type="protein sequence ID" value="RVU46167.1"/>
    <property type="molecule type" value="Genomic_DNA"/>
</dbReference>
<keyword evidence="2 4" id="KW-0808">Transferase</keyword>
<keyword evidence="5" id="KW-1185">Reference proteome</keyword>
<dbReference type="AlphaFoldDB" id="A0A437RHB5"/>
<dbReference type="OrthoDB" id="9816564at2"/>
<proteinExistence type="predicted"/>
<dbReference type="PANTHER" id="PTHR12526">
    <property type="entry name" value="GLYCOSYLTRANSFERASE"/>
    <property type="match status" value="1"/>
</dbReference>
<evidence type="ECO:0000256" key="1">
    <source>
        <dbReference type="ARBA" id="ARBA00022676"/>
    </source>
</evidence>
<evidence type="ECO:0000256" key="2">
    <source>
        <dbReference type="ARBA" id="ARBA00022679"/>
    </source>
</evidence>
<keyword evidence="1" id="KW-0328">Glycosyltransferase</keyword>
<name>A0A437RHB5_9BURK</name>
<dbReference type="PANTHER" id="PTHR12526:SF510">
    <property type="entry name" value="D-INOSITOL 3-PHOSPHATE GLYCOSYLTRANSFERASE"/>
    <property type="match status" value="1"/>
</dbReference>
<dbReference type="Pfam" id="PF00534">
    <property type="entry name" value="Glycos_transf_1"/>
    <property type="match status" value="1"/>
</dbReference>
<evidence type="ECO:0000313" key="4">
    <source>
        <dbReference type="EMBL" id="RVU46167.1"/>
    </source>
</evidence>
<gene>
    <name evidence="4" type="ORF">EOE66_09915</name>
</gene>
<dbReference type="GO" id="GO:0016757">
    <property type="term" value="F:glycosyltransferase activity"/>
    <property type="evidence" value="ECO:0007669"/>
    <property type="project" value="UniProtKB-KW"/>
</dbReference>
<dbReference type="InterPro" id="IPR001296">
    <property type="entry name" value="Glyco_trans_1"/>
</dbReference>
<reference evidence="4 5" key="1">
    <citation type="submission" date="2019-01" db="EMBL/GenBank/DDBJ databases">
        <authorList>
            <person name="Chen W.-M."/>
        </authorList>
    </citation>
    <scope>NUCLEOTIDE SEQUENCE [LARGE SCALE GENOMIC DNA]</scope>
    <source>
        <strain evidence="4 5">KYPY4</strain>
    </source>
</reference>
<dbReference type="Gene3D" id="3.40.50.2000">
    <property type="entry name" value="Glycogen Phosphorylase B"/>
    <property type="match status" value="1"/>
</dbReference>